<name>A0AA35Y9K5_LACSI</name>
<dbReference type="PANTHER" id="PTHR35291">
    <property type="entry name" value="PROTEIN SHROOM-LIKE"/>
    <property type="match status" value="1"/>
</dbReference>
<evidence type="ECO:0000313" key="2">
    <source>
        <dbReference type="Proteomes" id="UP001177003"/>
    </source>
</evidence>
<accession>A0AA35Y9K5</accession>
<dbReference type="EMBL" id="OX465078">
    <property type="protein sequence ID" value="CAI9272339.1"/>
    <property type="molecule type" value="Genomic_DNA"/>
</dbReference>
<organism evidence="1 2">
    <name type="scientific">Lactuca saligna</name>
    <name type="common">Willowleaf lettuce</name>
    <dbReference type="NCBI Taxonomy" id="75948"/>
    <lineage>
        <taxon>Eukaryota</taxon>
        <taxon>Viridiplantae</taxon>
        <taxon>Streptophyta</taxon>
        <taxon>Embryophyta</taxon>
        <taxon>Tracheophyta</taxon>
        <taxon>Spermatophyta</taxon>
        <taxon>Magnoliopsida</taxon>
        <taxon>eudicotyledons</taxon>
        <taxon>Gunneridae</taxon>
        <taxon>Pentapetalae</taxon>
        <taxon>asterids</taxon>
        <taxon>campanulids</taxon>
        <taxon>Asterales</taxon>
        <taxon>Asteraceae</taxon>
        <taxon>Cichorioideae</taxon>
        <taxon>Cichorieae</taxon>
        <taxon>Lactucinae</taxon>
        <taxon>Lactuca</taxon>
    </lineage>
</organism>
<dbReference type="AlphaFoldDB" id="A0AA35Y9K5"/>
<reference evidence="1" key="1">
    <citation type="submission" date="2023-04" db="EMBL/GenBank/DDBJ databases">
        <authorList>
            <person name="Vijverberg K."/>
            <person name="Xiong W."/>
            <person name="Schranz E."/>
        </authorList>
    </citation>
    <scope>NUCLEOTIDE SEQUENCE</scope>
</reference>
<keyword evidence="2" id="KW-1185">Reference proteome</keyword>
<proteinExistence type="predicted"/>
<gene>
    <name evidence="1" type="ORF">LSALG_LOCUS12569</name>
</gene>
<protein>
    <submittedName>
        <fullName evidence="1">Uncharacterized protein</fullName>
    </submittedName>
</protein>
<sequence>MSLFSLQFRGMFRAMNKRKGRRGYNKLISESTIIDNLPPEPKMIRSTSLPANSSGDFSVKVDLTDKQMRKVRKVHPLYSLLEKRRKKKATAKPEFSRYLEYLREGGIWDANSVKPVIY</sequence>
<evidence type="ECO:0000313" key="1">
    <source>
        <dbReference type="EMBL" id="CAI9272339.1"/>
    </source>
</evidence>
<dbReference type="PANTHER" id="PTHR35291:SF3">
    <property type="entry name" value="PROTEIN SHROOM-LIKE"/>
    <property type="match status" value="1"/>
</dbReference>
<dbReference type="Proteomes" id="UP001177003">
    <property type="component" value="Chromosome 2"/>
</dbReference>